<dbReference type="Proteomes" id="UP000232735">
    <property type="component" value="Segment"/>
</dbReference>
<name>A0A1U9HVW4_9VIRU</name>
<feature type="coiled-coil region" evidence="1">
    <location>
        <begin position="70"/>
        <end position="118"/>
    </location>
</feature>
<dbReference type="EMBL" id="KU168312">
    <property type="protein sequence ID" value="API68652.1"/>
    <property type="molecule type" value="Genomic_DNA"/>
</dbReference>
<dbReference type="OrthoDB" id="13145at10239"/>
<reference evidence="3" key="1">
    <citation type="journal article" date="2017" name="Phytopathology">
        <title>Characterization of Canna yellow mottle virus in a New Host, Alpinia purpurata, in Hawaii.</title>
        <authorList>
            <person name="Zhang J."/>
            <person name="Dey K."/>
            <person name="Lin B."/>
            <person name="Borth W.B."/>
            <person name="Melzer M.J."/>
            <person name="Sether D."/>
            <person name="Wang Y."/>
            <person name="Wang I.-C."/>
            <person name="Shen H."/>
            <person name="Pu X."/>
            <person name="Sun D."/>
            <person name="Hu J.S."/>
        </authorList>
    </citation>
    <scope>NUCLEOTIDE SEQUENCE [LARGE SCALE GENOMIC DNA]</scope>
</reference>
<gene>
    <name evidence="2" type="ORF">CaYMV_gp1</name>
</gene>
<evidence type="ECO:0000256" key="1">
    <source>
        <dbReference type="SAM" id="Coils"/>
    </source>
</evidence>
<dbReference type="Pfam" id="PF07028">
    <property type="entry name" value="DUF1319"/>
    <property type="match status" value="1"/>
</dbReference>
<feature type="coiled-coil region" evidence="1">
    <location>
        <begin position="142"/>
        <end position="169"/>
    </location>
</feature>
<organism evidence="2 3">
    <name type="scientific">Canna yellow mottle virus</name>
    <dbReference type="NCBI Taxonomy" id="419782"/>
    <lineage>
        <taxon>Viruses</taxon>
        <taxon>Riboviria</taxon>
        <taxon>Pararnavirae</taxon>
        <taxon>Artverviricota</taxon>
        <taxon>Revtraviricetes</taxon>
        <taxon>Ortervirales</taxon>
        <taxon>Caulimoviridae</taxon>
        <taxon>Badnavirus</taxon>
        <taxon>Badnavirus betamaculaflavicannae</taxon>
    </lineage>
</organism>
<protein>
    <submittedName>
        <fullName evidence="2">Uncharacterized protein</fullName>
    </submittedName>
</protein>
<keyword evidence="1" id="KW-0175">Coiled coil</keyword>
<keyword evidence="3" id="KW-1185">Reference proteome</keyword>
<proteinExistence type="predicted"/>
<evidence type="ECO:0000313" key="3">
    <source>
        <dbReference type="Proteomes" id="UP000232735"/>
    </source>
</evidence>
<evidence type="ECO:0000313" key="2">
    <source>
        <dbReference type="EMBL" id="API68652.1"/>
    </source>
</evidence>
<accession>A0A1U9HVW4</accession>
<dbReference type="InterPro" id="IPR010746">
    <property type="entry name" value="CYMV_Orf1"/>
</dbReference>
<sequence length="172" mass="19661">MSKSFWEQKLLDYKNSHTLEVANLEYLDLAGQENVKNKDLAHNLHILCYRNDLGNKVTLAAIHRCSEDVIKELRLDNAKLQKDLRANKAAVLSQQQAIQELIGGYNNLQKEIVQLKKIPKPLSKEDVEGLVIKISEQPKFIEKQTEALIEELSSKVNKVEALIHRLERVLLA</sequence>